<evidence type="ECO:0000313" key="2">
    <source>
        <dbReference type="EMBL" id="MPN56493.1"/>
    </source>
</evidence>
<feature type="compositionally biased region" description="Gly residues" evidence="1">
    <location>
        <begin position="27"/>
        <end position="37"/>
    </location>
</feature>
<dbReference type="EMBL" id="VSSQ01126880">
    <property type="protein sequence ID" value="MPN56493.1"/>
    <property type="molecule type" value="Genomic_DNA"/>
</dbReference>
<name>A0A645JAE9_9ZZZZ</name>
<comment type="caution">
    <text evidence="2">The sequence shown here is derived from an EMBL/GenBank/DDBJ whole genome shotgun (WGS) entry which is preliminary data.</text>
</comment>
<dbReference type="AlphaFoldDB" id="A0A645JAE9"/>
<feature type="region of interest" description="Disordered" evidence="1">
    <location>
        <begin position="1"/>
        <end position="42"/>
    </location>
</feature>
<proteinExistence type="predicted"/>
<reference evidence="2" key="1">
    <citation type="submission" date="2019-08" db="EMBL/GenBank/DDBJ databases">
        <authorList>
            <person name="Kucharzyk K."/>
            <person name="Murdoch R.W."/>
            <person name="Higgins S."/>
            <person name="Loffler F."/>
        </authorList>
    </citation>
    <scope>NUCLEOTIDE SEQUENCE</scope>
</reference>
<evidence type="ECO:0000256" key="1">
    <source>
        <dbReference type="SAM" id="MobiDB-lite"/>
    </source>
</evidence>
<protein>
    <submittedName>
        <fullName evidence="2">Uncharacterized protein</fullName>
    </submittedName>
</protein>
<accession>A0A645JAE9</accession>
<sequence>MDCGHASGLCQSGQGDQRRGRVAGPVGDFGDGLGVGGEAEDGLEGVRVGTAGRPAGAVRQRQDGQFARERGGVEHRCFRCDFGPVLT</sequence>
<gene>
    <name evidence="2" type="ORF">SDC9_204183</name>
</gene>
<organism evidence="2">
    <name type="scientific">bioreactor metagenome</name>
    <dbReference type="NCBI Taxonomy" id="1076179"/>
    <lineage>
        <taxon>unclassified sequences</taxon>
        <taxon>metagenomes</taxon>
        <taxon>ecological metagenomes</taxon>
    </lineage>
</organism>